<dbReference type="AlphaFoldDB" id="A0A0L6UEJ5"/>
<evidence type="ECO:0000313" key="3">
    <source>
        <dbReference type="Proteomes" id="UP000037035"/>
    </source>
</evidence>
<evidence type="ECO:0000313" key="2">
    <source>
        <dbReference type="EMBL" id="KNZ46931.1"/>
    </source>
</evidence>
<dbReference type="OrthoDB" id="5552562at2759"/>
<dbReference type="Proteomes" id="UP000037035">
    <property type="component" value="Unassembled WGS sequence"/>
</dbReference>
<accession>A0A0L6UEJ5</accession>
<sequence length="83" mass="9167">MPSNTPPPLNQIPLPQGGLAEHPGTVSNYTQDFNQHARAARWPDTLLMSLYQNGLKENVQLAVVMSNVHGPDHQRHPTSPPRP</sequence>
<reference evidence="2 3" key="1">
    <citation type="submission" date="2015-08" db="EMBL/GenBank/DDBJ databases">
        <title>Next Generation Sequencing and Analysis of the Genome of Puccinia sorghi L Schw, the Causal Agent of Maize Common Rust.</title>
        <authorList>
            <person name="Rochi L."/>
            <person name="Burguener G."/>
            <person name="Darino M."/>
            <person name="Turjanski A."/>
            <person name="Kreff E."/>
            <person name="Dieguez M.J."/>
            <person name="Sacco F."/>
        </authorList>
    </citation>
    <scope>NUCLEOTIDE SEQUENCE [LARGE SCALE GENOMIC DNA]</scope>
    <source>
        <strain evidence="2 3">RO10H11247</strain>
    </source>
</reference>
<name>A0A0L6UEJ5_9BASI</name>
<gene>
    <name evidence="2" type="ORF">VP01_6829g1</name>
</gene>
<keyword evidence="3" id="KW-1185">Reference proteome</keyword>
<proteinExistence type="predicted"/>
<dbReference type="VEuPathDB" id="FungiDB:VP01_6829g1"/>
<feature type="region of interest" description="Disordered" evidence="1">
    <location>
        <begin position="1"/>
        <end position="29"/>
    </location>
</feature>
<dbReference type="EMBL" id="LAVV01012193">
    <property type="protein sequence ID" value="KNZ46931.1"/>
    <property type="molecule type" value="Genomic_DNA"/>
</dbReference>
<comment type="caution">
    <text evidence="2">The sequence shown here is derived from an EMBL/GenBank/DDBJ whole genome shotgun (WGS) entry which is preliminary data.</text>
</comment>
<feature type="compositionally biased region" description="Pro residues" evidence="1">
    <location>
        <begin position="1"/>
        <end position="10"/>
    </location>
</feature>
<organism evidence="2 3">
    <name type="scientific">Puccinia sorghi</name>
    <dbReference type="NCBI Taxonomy" id="27349"/>
    <lineage>
        <taxon>Eukaryota</taxon>
        <taxon>Fungi</taxon>
        <taxon>Dikarya</taxon>
        <taxon>Basidiomycota</taxon>
        <taxon>Pucciniomycotina</taxon>
        <taxon>Pucciniomycetes</taxon>
        <taxon>Pucciniales</taxon>
        <taxon>Pucciniaceae</taxon>
        <taxon>Puccinia</taxon>
    </lineage>
</organism>
<protein>
    <submittedName>
        <fullName evidence="2">Uncharacterized protein</fullName>
    </submittedName>
</protein>
<evidence type="ECO:0000256" key="1">
    <source>
        <dbReference type="SAM" id="MobiDB-lite"/>
    </source>
</evidence>